<evidence type="ECO:0000256" key="3">
    <source>
        <dbReference type="ARBA" id="ARBA00025589"/>
    </source>
</evidence>
<comment type="similarity">
    <text evidence="1">Belongs to the DNA polymerase type-Y family.</text>
</comment>
<dbReference type="Proteomes" id="UP001500839">
    <property type="component" value="Unassembled WGS sequence"/>
</dbReference>
<gene>
    <name evidence="5" type="ORF">GCM10023353_09310</name>
</gene>
<reference evidence="6" key="1">
    <citation type="journal article" date="2019" name="Int. J. Syst. Evol. Microbiol.">
        <title>The Global Catalogue of Microorganisms (GCM) 10K type strain sequencing project: providing services to taxonomists for standard genome sequencing and annotation.</title>
        <authorList>
            <consortium name="The Broad Institute Genomics Platform"/>
            <consortium name="The Broad Institute Genome Sequencing Center for Infectious Disease"/>
            <person name="Wu L."/>
            <person name="Ma J."/>
        </authorList>
    </citation>
    <scope>NUCLEOTIDE SEQUENCE [LARGE SCALE GENOMIC DNA]</scope>
    <source>
        <strain evidence="6">JCM 18542</strain>
    </source>
</reference>
<dbReference type="PANTHER" id="PTHR35369:SF2">
    <property type="entry name" value="BLR3025 PROTEIN"/>
    <property type="match status" value="1"/>
</dbReference>
<dbReference type="InterPro" id="IPR043502">
    <property type="entry name" value="DNA/RNA_pol_sf"/>
</dbReference>
<evidence type="ECO:0000313" key="6">
    <source>
        <dbReference type="Proteomes" id="UP001500839"/>
    </source>
</evidence>
<name>A0ABP9CBG7_9ACTN</name>
<protein>
    <submittedName>
        <fullName evidence="5">DNA polymerase Y family protein</fullName>
    </submittedName>
</protein>
<sequence length="527" mass="55119">MARDPGGVRGSGSTRILALWCPDWPAVAAAADEDLQPSDPVAVLHASRVVACTAVARSRGVRRGLRKREAQARCPELHVADLDVDKDARLFEPVVAAVSALVPGVEILRPGLVVVSAHRAARYFGGEHAVAEPLIDAVAAAGVECQVGIADALATAVVAAKRGRHVAAGEDRRFLAPLPVSALTDEPSLSAPERAELVDLLQRMGIRTLGAFEELPRADVASRFGADAVVAHRMACAEPGRLPAPRAVPAELTVQTRCDPPIDRVDMAAFAGRRLAERLHTALAAAGVACTRLAIHAATAEGEEHDRTWRCAEPLTPDATADRVRWQMDGWLSGRNAARPSGPITLLRLEPVEVAGAGELQRGLFGGAGEARDRARRAASRVQGLLGGEAVLSGVLSGGRGPGERVTLLTWGEQPLPARDPSAPWPGRLPAPSPSTLLSEDAGLLDAAGDPVGVTGRGLFTAAPAVLVWRGRSRAVTGWAGPWPVDELWWDPAAGLRAARAQVLASGAPAVLLLCHGGEWTVEGVYG</sequence>
<dbReference type="Pfam" id="PF00817">
    <property type="entry name" value="IMS"/>
    <property type="match status" value="1"/>
</dbReference>
<keyword evidence="2" id="KW-0227">DNA damage</keyword>
<proteinExistence type="inferred from homology"/>
<evidence type="ECO:0000313" key="5">
    <source>
        <dbReference type="EMBL" id="GAA4807860.1"/>
    </source>
</evidence>
<evidence type="ECO:0000256" key="1">
    <source>
        <dbReference type="ARBA" id="ARBA00010945"/>
    </source>
</evidence>
<dbReference type="EMBL" id="BAABKQ010000001">
    <property type="protein sequence ID" value="GAA4807860.1"/>
    <property type="molecule type" value="Genomic_DNA"/>
</dbReference>
<organism evidence="5 6">
    <name type="scientific">Tomitella cavernea</name>
    <dbReference type="NCBI Taxonomy" id="1387982"/>
    <lineage>
        <taxon>Bacteria</taxon>
        <taxon>Bacillati</taxon>
        <taxon>Actinomycetota</taxon>
        <taxon>Actinomycetes</taxon>
        <taxon>Mycobacteriales</taxon>
        <taxon>Tomitella</taxon>
    </lineage>
</organism>
<dbReference type="InterPro" id="IPR050356">
    <property type="entry name" value="SulA_CellDiv_inhibitor"/>
</dbReference>
<dbReference type="Gene3D" id="3.40.1170.60">
    <property type="match status" value="1"/>
</dbReference>
<dbReference type="CDD" id="cd03468">
    <property type="entry name" value="PolY_like"/>
    <property type="match status" value="1"/>
</dbReference>
<evidence type="ECO:0000256" key="2">
    <source>
        <dbReference type="ARBA" id="ARBA00022763"/>
    </source>
</evidence>
<dbReference type="Gene3D" id="3.30.70.270">
    <property type="match status" value="1"/>
</dbReference>
<comment type="function">
    <text evidence="3">Poorly processive, error-prone DNA polymerase involved in untargeted mutagenesis. Copies undamaged DNA at stalled replication forks, which arise in vivo from mismatched or misaligned primer ends. These misaligned primers can be extended by PolIV. Exhibits no 3'-5' exonuclease (proofreading) activity. May be involved in translesional synthesis, in conjunction with the beta clamp from PolIII.</text>
</comment>
<dbReference type="PROSITE" id="PS50173">
    <property type="entry name" value="UMUC"/>
    <property type="match status" value="1"/>
</dbReference>
<comment type="caution">
    <text evidence="5">The sequence shown here is derived from an EMBL/GenBank/DDBJ whole genome shotgun (WGS) entry which is preliminary data.</text>
</comment>
<feature type="domain" description="UmuC" evidence="4">
    <location>
        <begin position="40"/>
        <end position="108"/>
    </location>
</feature>
<dbReference type="InterPro" id="IPR043128">
    <property type="entry name" value="Rev_trsase/Diguanyl_cyclase"/>
</dbReference>
<dbReference type="SUPFAM" id="SSF56672">
    <property type="entry name" value="DNA/RNA polymerases"/>
    <property type="match status" value="1"/>
</dbReference>
<keyword evidence="6" id="KW-1185">Reference proteome</keyword>
<dbReference type="RefSeq" id="WP_307810912.1">
    <property type="nucleotide sequence ID" value="NZ_BAABKQ010000001.1"/>
</dbReference>
<dbReference type="InterPro" id="IPR001126">
    <property type="entry name" value="UmuC"/>
</dbReference>
<evidence type="ECO:0000259" key="4">
    <source>
        <dbReference type="PROSITE" id="PS50173"/>
    </source>
</evidence>
<dbReference type="PANTHER" id="PTHR35369">
    <property type="entry name" value="BLR3025 PROTEIN-RELATED"/>
    <property type="match status" value="1"/>
</dbReference>
<accession>A0ABP9CBG7</accession>